<dbReference type="NCBIfam" id="TIGR00350">
    <property type="entry name" value="lytR_cpsA_psr"/>
    <property type="match status" value="1"/>
</dbReference>
<keyword evidence="2" id="KW-0812">Transmembrane</keyword>
<evidence type="ECO:0000256" key="2">
    <source>
        <dbReference type="SAM" id="Phobius"/>
    </source>
</evidence>
<gene>
    <name evidence="4" type="ORF">ACFO0S_03985</name>
</gene>
<evidence type="ECO:0000259" key="3">
    <source>
        <dbReference type="Pfam" id="PF03816"/>
    </source>
</evidence>
<evidence type="ECO:0000256" key="1">
    <source>
        <dbReference type="ARBA" id="ARBA00006068"/>
    </source>
</evidence>
<keyword evidence="5" id="KW-1185">Reference proteome</keyword>
<dbReference type="InterPro" id="IPR050922">
    <property type="entry name" value="LytR/CpsA/Psr_CW_biosynth"/>
</dbReference>
<keyword evidence="2" id="KW-0472">Membrane</keyword>
<organism evidence="4 5">
    <name type="scientific">Chryseomicrobium palamuruense</name>
    <dbReference type="NCBI Taxonomy" id="682973"/>
    <lineage>
        <taxon>Bacteria</taxon>
        <taxon>Bacillati</taxon>
        <taxon>Bacillota</taxon>
        <taxon>Bacilli</taxon>
        <taxon>Bacillales</taxon>
        <taxon>Caryophanaceae</taxon>
        <taxon>Chryseomicrobium</taxon>
    </lineage>
</organism>
<dbReference type="InterPro" id="IPR004474">
    <property type="entry name" value="LytR_CpsA_psr"/>
</dbReference>
<sequence length="338" mass="38460">MEEIVRVKKRKKKKRKVWKWIVIPIVIFLIILAIFLAYTYQQVTNTAKEIYEPIEDREASDKRDDGHVEIEKSLPFSVLILGVDERENDAGRSDTMIVMTVNPTLGSSKMVSIPRDTYTEIVGKGMKDKINHSYAFGGVRMAMETTEELLDIPIDYVVQVNMESFQEIVDAVGGIEVNNGFPFESEGYHFPKGSIGLNGKEALAFVRMRYEDPDGDFGRQNRQKQVIQAIISEGISLNSVLKLNAILEAVGDNVRTNMTYAEIRDVQANYRSAAGQIEQLYFESGTSSRIDGIWYYLMDEQELETISDELKEHLNLEEEAGIKPASFNRSAKIYFNKK</sequence>
<evidence type="ECO:0000313" key="4">
    <source>
        <dbReference type="EMBL" id="MFC4354232.1"/>
    </source>
</evidence>
<dbReference type="Proteomes" id="UP001595733">
    <property type="component" value="Unassembled WGS sequence"/>
</dbReference>
<dbReference type="PANTHER" id="PTHR33392:SF6">
    <property type="entry name" value="POLYISOPRENYL-TEICHOIC ACID--PEPTIDOGLYCAN TEICHOIC ACID TRANSFERASE TAGU"/>
    <property type="match status" value="1"/>
</dbReference>
<comment type="caution">
    <text evidence="4">The sequence shown here is derived from an EMBL/GenBank/DDBJ whole genome shotgun (WGS) entry which is preliminary data.</text>
</comment>
<dbReference type="Pfam" id="PF03816">
    <property type="entry name" value="LytR_cpsA_psr"/>
    <property type="match status" value="1"/>
</dbReference>
<feature type="domain" description="Cell envelope-related transcriptional attenuator" evidence="3">
    <location>
        <begin position="92"/>
        <end position="233"/>
    </location>
</feature>
<name>A0ABV8USE6_9BACL</name>
<dbReference type="RefSeq" id="WP_378140454.1">
    <property type="nucleotide sequence ID" value="NZ_JBHSEF010000010.1"/>
</dbReference>
<keyword evidence="2" id="KW-1133">Transmembrane helix</keyword>
<dbReference type="PANTHER" id="PTHR33392">
    <property type="entry name" value="POLYISOPRENYL-TEICHOIC ACID--PEPTIDOGLYCAN TEICHOIC ACID TRANSFERASE TAGU"/>
    <property type="match status" value="1"/>
</dbReference>
<accession>A0ABV8USE6</accession>
<dbReference type="EMBL" id="JBHSEF010000010">
    <property type="protein sequence ID" value="MFC4354232.1"/>
    <property type="molecule type" value="Genomic_DNA"/>
</dbReference>
<feature type="transmembrane region" description="Helical" evidence="2">
    <location>
        <begin position="20"/>
        <end position="40"/>
    </location>
</feature>
<protein>
    <submittedName>
        <fullName evidence="4">LCP family protein</fullName>
    </submittedName>
</protein>
<reference evidence="5" key="1">
    <citation type="journal article" date="2019" name="Int. J. Syst. Evol. Microbiol.">
        <title>The Global Catalogue of Microorganisms (GCM) 10K type strain sequencing project: providing services to taxonomists for standard genome sequencing and annotation.</title>
        <authorList>
            <consortium name="The Broad Institute Genomics Platform"/>
            <consortium name="The Broad Institute Genome Sequencing Center for Infectious Disease"/>
            <person name="Wu L."/>
            <person name="Ma J."/>
        </authorList>
    </citation>
    <scope>NUCLEOTIDE SEQUENCE [LARGE SCALE GENOMIC DNA]</scope>
    <source>
        <strain evidence="5">CCUG 50353</strain>
    </source>
</reference>
<dbReference type="Gene3D" id="3.40.630.190">
    <property type="entry name" value="LCP protein"/>
    <property type="match status" value="1"/>
</dbReference>
<evidence type="ECO:0000313" key="5">
    <source>
        <dbReference type="Proteomes" id="UP001595733"/>
    </source>
</evidence>
<comment type="similarity">
    <text evidence="1">Belongs to the LytR/CpsA/Psr (LCP) family.</text>
</comment>
<proteinExistence type="inferred from homology"/>